<keyword evidence="1" id="KW-0732">Signal</keyword>
<evidence type="ECO:0000313" key="3">
    <source>
        <dbReference type="Proteomes" id="UP000255207"/>
    </source>
</evidence>
<evidence type="ECO:0000256" key="1">
    <source>
        <dbReference type="SAM" id="SignalP"/>
    </source>
</evidence>
<reference evidence="3" key="1">
    <citation type="submission" date="2018-07" db="EMBL/GenBank/DDBJ databases">
        <authorList>
            <person name="Safronova V.I."/>
            <person name="Chirak E.R."/>
            <person name="Sazanova A.L."/>
        </authorList>
    </citation>
    <scope>NUCLEOTIDE SEQUENCE [LARGE SCALE GENOMIC DNA]</scope>
    <source>
        <strain evidence="3">RCAM04685</strain>
    </source>
</reference>
<dbReference type="RefSeq" id="WP_114830625.1">
    <property type="nucleotide sequence ID" value="NZ_QQTO01000012.1"/>
</dbReference>
<evidence type="ECO:0008006" key="4">
    <source>
        <dbReference type="Google" id="ProtNLM"/>
    </source>
</evidence>
<name>A0A370L3J2_9HYPH</name>
<dbReference type="EMBL" id="QQTP01000009">
    <property type="protein sequence ID" value="RDJ23014.1"/>
    <property type="molecule type" value="Genomic_DNA"/>
</dbReference>
<dbReference type="OrthoDB" id="8163898at2"/>
<feature type="chain" id="PRO_5030068332" description="Sulfur globule protein" evidence="1">
    <location>
        <begin position="29"/>
        <end position="89"/>
    </location>
</feature>
<dbReference type="AlphaFoldDB" id="A0A370L3J2"/>
<comment type="caution">
    <text evidence="2">The sequence shown here is derived from an EMBL/GenBank/DDBJ whole genome shotgun (WGS) entry which is preliminary data.</text>
</comment>
<sequence>MFRISATHRLAKLAIGAAALGLATLSFAGSSEAYDGRYGYGYQRPAYGFRPPPPPVSHGYWGQRQWRRYNDGYGFRAPPPVMRERYGWR</sequence>
<protein>
    <recommendedName>
        <fullName evidence="4">Sulfur globule protein</fullName>
    </recommendedName>
</protein>
<keyword evidence="3" id="KW-1185">Reference proteome</keyword>
<proteinExistence type="predicted"/>
<evidence type="ECO:0000313" key="2">
    <source>
        <dbReference type="EMBL" id="RDJ23014.1"/>
    </source>
</evidence>
<accession>A0A370L3J2</accession>
<dbReference type="Proteomes" id="UP000255207">
    <property type="component" value="Unassembled WGS sequence"/>
</dbReference>
<organism evidence="2 3">
    <name type="scientific">Bosea caraganae</name>
    <dbReference type="NCBI Taxonomy" id="2763117"/>
    <lineage>
        <taxon>Bacteria</taxon>
        <taxon>Pseudomonadati</taxon>
        <taxon>Pseudomonadota</taxon>
        <taxon>Alphaproteobacteria</taxon>
        <taxon>Hyphomicrobiales</taxon>
        <taxon>Boseaceae</taxon>
        <taxon>Bosea</taxon>
    </lineage>
</organism>
<gene>
    <name evidence="2" type="ORF">DWE98_17785</name>
</gene>
<feature type="signal peptide" evidence="1">
    <location>
        <begin position="1"/>
        <end position="28"/>
    </location>
</feature>